<dbReference type="InterPro" id="IPR029068">
    <property type="entry name" value="Glyas_Bleomycin-R_OHBP_Dase"/>
</dbReference>
<dbReference type="Proteomes" id="UP001519287">
    <property type="component" value="Unassembled WGS sequence"/>
</dbReference>
<organism evidence="3 4">
    <name type="scientific">Paenibacillus eucommiae</name>
    <dbReference type="NCBI Taxonomy" id="1355755"/>
    <lineage>
        <taxon>Bacteria</taxon>
        <taxon>Bacillati</taxon>
        <taxon>Bacillota</taxon>
        <taxon>Bacilli</taxon>
        <taxon>Bacillales</taxon>
        <taxon>Paenibacillaceae</taxon>
        <taxon>Paenibacillus</taxon>
    </lineage>
</organism>
<dbReference type="InterPro" id="IPR037523">
    <property type="entry name" value="VOC_core"/>
</dbReference>
<feature type="domain" description="VOC" evidence="2">
    <location>
        <begin position="4"/>
        <end position="127"/>
    </location>
</feature>
<dbReference type="CDD" id="cd06587">
    <property type="entry name" value="VOC"/>
    <property type="match status" value="1"/>
</dbReference>
<dbReference type="SUPFAM" id="SSF54593">
    <property type="entry name" value="Glyoxalase/Bleomycin resistance protein/Dihydroxybiphenyl dioxygenase"/>
    <property type="match status" value="1"/>
</dbReference>
<sequence>MIKGIGHTAYVVKDMEKSLQFYCDILGFRKLFELKHPSDNAPWIVYVEVRKGQFIELFYGGTHKNDVDNQTIGYAHLCLEVNDIQEIANHVKGKGLTLDVEPKQGLDKNYQCWVKDPDGNRIEFMQMNPESPQMNS</sequence>
<evidence type="ECO:0000259" key="2">
    <source>
        <dbReference type="PROSITE" id="PS51819"/>
    </source>
</evidence>
<dbReference type="InterPro" id="IPR004360">
    <property type="entry name" value="Glyas_Fos-R_dOase_dom"/>
</dbReference>
<dbReference type="EC" id="4.4.1.5" evidence="3"/>
<proteinExistence type="predicted"/>
<dbReference type="GO" id="GO:0004462">
    <property type="term" value="F:lactoylglutathione lyase activity"/>
    <property type="evidence" value="ECO:0007669"/>
    <property type="project" value="UniProtKB-EC"/>
</dbReference>
<protein>
    <submittedName>
        <fullName evidence="3">Lactoylglutathione lyase</fullName>
        <ecNumber evidence="3">4.4.1.5</ecNumber>
    </submittedName>
</protein>
<keyword evidence="1" id="KW-0479">Metal-binding</keyword>
<dbReference type="RefSeq" id="WP_209978014.1">
    <property type="nucleotide sequence ID" value="NZ_JAGGLB010000042.1"/>
</dbReference>
<comment type="caution">
    <text evidence="3">The sequence shown here is derived from an EMBL/GenBank/DDBJ whole genome shotgun (WGS) entry which is preliminary data.</text>
</comment>
<reference evidence="3 4" key="1">
    <citation type="submission" date="2021-03" db="EMBL/GenBank/DDBJ databases">
        <title>Genomic Encyclopedia of Type Strains, Phase IV (KMG-IV): sequencing the most valuable type-strain genomes for metagenomic binning, comparative biology and taxonomic classification.</title>
        <authorList>
            <person name="Goeker M."/>
        </authorList>
    </citation>
    <scope>NUCLEOTIDE SEQUENCE [LARGE SCALE GENOMIC DNA]</scope>
    <source>
        <strain evidence="3 4">DSM 26048</strain>
    </source>
</reference>
<dbReference type="InterPro" id="IPR018146">
    <property type="entry name" value="Glyoxalase_1_CS"/>
</dbReference>
<dbReference type="PROSITE" id="PS00934">
    <property type="entry name" value="GLYOXALASE_I_1"/>
    <property type="match status" value="1"/>
</dbReference>
<dbReference type="EMBL" id="JAGGLB010000042">
    <property type="protein sequence ID" value="MBP1995989.1"/>
    <property type="molecule type" value="Genomic_DNA"/>
</dbReference>
<dbReference type="Gene3D" id="3.10.180.10">
    <property type="entry name" value="2,3-Dihydroxybiphenyl 1,2-Dioxygenase, domain 1"/>
    <property type="match status" value="1"/>
</dbReference>
<dbReference type="PANTHER" id="PTHR43048:SF3">
    <property type="entry name" value="METHYLMALONYL-COA EPIMERASE, MITOCHONDRIAL"/>
    <property type="match status" value="1"/>
</dbReference>
<dbReference type="Pfam" id="PF00903">
    <property type="entry name" value="Glyoxalase"/>
    <property type="match status" value="1"/>
</dbReference>
<dbReference type="PANTHER" id="PTHR43048">
    <property type="entry name" value="METHYLMALONYL-COA EPIMERASE"/>
    <property type="match status" value="1"/>
</dbReference>
<evidence type="ECO:0000313" key="4">
    <source>
        <dbReference type="Proteomes" id="UP001519287"/>
    </source>
</evidence>
<evidence type="ECO:0000313" key="3">
    <source>
        <dbReference type="EMBL" id="MBP1995989.1"/>
    </source>
</evidence>
<keyword evidence="3" id="KW-0456">Lyase</keyword>
<evidence type="ECO:0000256" key="1">
    <source>
        <dbReference type="ARBA" id="ARBA00022723"/>
    </source>
</evidence>
<name>A0ABS4J814_9BACL</name>
<gene>
    <name evidence="3" type="ORF">J2Z66_007633</name>
</gene>
<keyword evidence="4" id="KW-1185">Reference proteome</keyword>
<dbReference type="PROSITE" id="PS51819">
    <property type="entry name" value="VOC"/>
    <property type="match status" value="1"/>
</dbReference>
<dbReference type="InterPro" id="IPR051785">
    <property type="entry name" value="MMCE/EMCE_epimerase"/>
</dbReference>
<accession>A0ABS4J814</accession>